<comment type="caution">
    <text evidence="1">The sequence shown here is derived from an EMBL/GenBank/DDBJ whole genome shotgun (WGS) entry which is preliminary data.</text>
</comment>
<reference evidence="1 2" key="1">
    <citation type="submission" date="2016-02" db="EMBL/GenBank/DDBJ databases">
        <title>Band-tailed pigeon sequencing and assembly.</title>
        <authorList>
            <person name="Soares A.E."/>
            <person name="Novak B.J."/>
            <person name="Rice E.S."/>
            <person name="O'Connell B."/>
            <person name="Chang D."/>
            <person name="Weber S."/>
            <person name="Shapiro B."/>
        </authorList>
    </citation>
    <scope>NUCLEOTIDE SEQUENCE [LARGE SCALE GENOMIC DNA]</scope>
    <source>
        <strain evidence="1">BTP2013</strain>
        <tissue evidence="1">Blood</tissue>
    </source>
</reference>
<evidence type="ECO:0000313" key="1">
    <source>
        <dbReference type="EMBL" id="OPJ77745.1"/>
    </source>
</evidence>
<organism evidence="1 2">
    <name type="scientific">Patagioenas fasciata monilis</name>
    <dbReference type="NCBI Taxonomy" id="372326"/>
    <lineage>
        <taxon>Eukaryota</taxon>
        <taxon>Metazoa</taxon>
        <taxon>Chordata</taxon>
        <taxon>Craniata</taxon>
        <taxon>Vertebrata</taxon>
        <taxon>Euteleostomi</taxon>
        <taxon>Archelosauria</taxon>
        <taxon>Archosauria</taxon>
        <taxon>Dinosauria</taxon>
        <taxon>Saurischia</taxon>
        <taxon>Theropoda</taxon>
        <taxon>Coelurosauria</taxon>
        <taxon>Aves</taxon>
        <taxon>Neognathae</taxon>
        <taxon>Neoaves</taxon>
        <taxon>Columbimorphae</taxon>
        <taxon>Columbiformes</taxon>
        <taxon>Columbidae</taxon>
        <taxon>Patagioenas</taxon>
    </lineage>
</organism>
<evidence type="ECO:0000313" key="2">
    <source>
        <dbReference type="Proteomes" id="UP000190648"/>
    </source>
</evidence>
<protein>
    <submittedName>
        <fullName evidence="1">Uncharacterized protein</fullName>
    </submittedName>
</protein>
<proteinExistence type="predicted"/>
<keyword evidence="2" id="KW-1185">Reference proteome</keyword>
<accession>A0A1V4K050</accession>
<dbReference type="AlphaFoldDB" id="A0A1V4K050"/>
<name>A0A1V4K050_PATFA</name>
<dbReference type="EMBL" id="LSYS01005240">
    <property type="protein sequence ID" value="OPJ77745.1"/>
    <property type="molecule type" value="Genomic_DNA"/>
</dbReference>
<dbReference type="Proteomes" id="UP000190648">
    <property type="component" value="Unassembled WGS sequence"/>
</dbReference>
<gene>
    <name evidence="1" type="ORF">AV530_000056</name>
</gene>
<sequence>MRCRCWCGCEGQTALNSGSLGFTGGHRAFGSCRQSPLGTQGKGLQISRKLNHSKLIGLVEINPPLDLQRAEAALQISLPL</sequence>